<dbReference type="InterPro" id="IPR025642">
    <property type="entry name" value="DUF4342"/>
</dbReference>
<dbReference type="InterPro" id="IPR009060">
    <property type="entry name" value="UBA-like_sf"/>
</dbReference>
<proteinExistence type="predicted"/>
<dbReference type="SUPFAM" id="SSF46934">
    <property type="entry name" value="UBA-like"/>
    <property type="match status" value="1"/>
</dbReference>
<feature type="domain" description="DUF4342" evidence="2">
    <location>
        <begin position="49"/>
        <end position="118"/>
    </location>
</feature>
<dbReference type="Pfam" id="PF14242">
    <property type="entry name" value="DUF4342"/>
    <property type="match status" value="1"/>
</dbReference>
<dbReference type="Proteomes" id="UP001333102">
    <property type="component" value="Chromosome"/>
</dbReference>
<sequence length="145" mass="15595">MEDELRKVDLIRERTHLGYEQARQLLQEAGGDVVSALILWERRRGPARLGEEAEEAVGRVRALWEKGNRTMLRIQRGDQTYLQVPVTVGVVGAVLAPYLAAAGAAACLLTGCRVSLERQGGRETGRAEESPAGDLRAADGTASGG</sequence>
<keyword evidence="4" id="KW-1185">Reference proteome</keyword>
<gene>
    <name evidence="3" type="ORF">VLY81_06505</name>
</gene>
<evidence type="ECO:0000313" key="4">
    <source>
        <dbReference type="Proteomes" id="UP001333102"/>
    </source>
</evidence>
<dbReference type="EMBL" id="CP141614">
    <property type="protein sequence ID" value="WRP15800.1"/>
    <property type="molecule type" value="Genomic_DNA"/>
</dbReference>
<feature type="region of interest" description="Disordered" evidence="1">
    <location>
        <begin position="121"/>
        <end position="145"/>
    </location>
</feature>
<organism evidence="3 4">
    <name type="scientific">Geochorda subterranea</name>
    <dbReference type="NCBI Taxonomy" id="3109564"/>
    <lineage>
        <taxon>Bacteria</taxon>
        <taxon>Bacillati</taxon>
        <taxon>Bacillota</taxon>
        <taxon>Limnochordia</taxon>
        <taxon>Limnochordales</taxon>
        <taxon>Geochordaceae</taxon>
        <taxon>Geochorda</taxon>
    </lineage>
</organism>
<evidence type="ECO:0000259" key="2">
    <source>
        <dbReference type="Pfam" id="PF14242"/>
    </source>
</evidence>
<protein>
    <submittedName>
        <fullName evidence="3">DUF4342 domain-containing protein</fullName>
    </submittedName>
</protein>
<evidence type="ECO:0000313" key="3">
    <source>
        <dbReference type="EMBL" id="WRP15800.1"/>
    </source>
</evidence>
<accession>A0ABZ1BTL6</accession>
<evidence type="ECO:0000256" key="1">
    <source>
        <dbReference type="SAM" id="MobiDB-lite"/>
    </source>
</evidence>
<name>A0ABZ1BTL6_9FIRM</name>
<dbReference type="RefSeq" id="WP_324670208.1">
    <property type="nucleotide sequence ID" value="NZ_CP141614.1"/>
</dbReference>
<dbReference type="Gene3D" id="1.10.8.10">
    <property type="entry name" value="DNA helicase RuvA subunit, C-terminal domain"/>
    <property type="match status" value="1"/>
</dbReference>
<reference evidence="4" key="1">
    <citation type="submission" date="2023-12" db="EMBL/GenBank/DDBJ databases">
        <title>Novel isolates from deep terrestrial aquifers shed light on the physiology and ecology of the class Limnochordia.</title>
        <authorList>
            <person name="Karnachuk O.V."/>
            <person name="Lukina A.P."/>
            <person name="Avakyan M.R."/>
            <person name="Kadnikov V."/>
            <person name="Begmatov S."/>
            <person name="Beletsky A.V."/>
            <person name="Mardanov A.V."/>
            <person name="Ravin N.V."/>
        </authorList>
    </citation>
    <scope>NUCLEOTIDE SEQUENCE [LARGE SCALE GENOMIC DNA]</scope>
    <source>
        <strain evidence="4">LN</strain>
    </source>
</reference>